<dbReference type="InterPro" id="IPR027417">
    <property type="entry name" value="P-loop_NTPase"/>
</dbReference>
<organism evidence="1 2">
    <name type="scientific">Tistrella mobilis (strain KA081020-065)</name>
    <dbReference type="NCBI Taxonomy" id="1110502"/>
    <lineage>
        <taxon>Bacteria</taxon>
        <taxon>Pseudomonadati</taxon>
        <taxon>Pseudomonadota</taxon>
        <taxon>Alphaproteobacteria</taxon>
        <taxon>Geminicoccales</taxon>
        <taxon>Geminicoccaceae</taxon>
        <taxon>Tistrella</taxon>
    </lineage>
</organism>
<dbReference type="SUPFAM" id="SSF53795">
    <property type="entry name" value="PEP carboxykinase-like"/>
    <property type="match status" value="1"/>
</dbReference>
<dbReference type="Proteomes" id="UP000005258">
    <property type="component" value="Chromosome"/>
</dbReference>
<dbReference type="eggNOG" id="COG1493">
    <property type="taxonomic scope" value="Bacteria"/>
</dbReference>
<keyword evidence="2" id="KW-1185">Reference proteome</keyword>
<keyword evidence="1" id="KW-0418">Kinase</keyword>
<protein>
    <submittedName>
        <fullName evidence="1">HPr(Ser) kinase/phosphatase</fullName>
    </submittedName>
</protein>
<dbReference type="AlphaFoldDB" id="I3TR38"/>
<dbReference type="GO" id="GO:0016301">
    <property type="term" value="F:kinase activity"/>
    <property type="evidence" value="ECO:0007669"/>
    <property type="project" value="UniProtKB-KW"/>
</dbReference>
<dbReference type="EMBL" id="CP003236">
    <property type="protein sequence ID" value="AFK55226.1"/>
    <property type="molecule type" value="Genomic_DNA"/>
</dbReference>
<dbReference type="HOGENOM" id="CLU_073290_0_0_5"/>
<gene>
    <name evidence="1" type="ordered locus">TMO_3388</name>
</gene>
<sequence length="304" mass="32905">MMLEPYRRRHLFGLMIETPFDLPGSQAPTGDGPCDVVIGWHPETAEPALSPGRLPAPALPGAPVAGRTDTATIYGWPGEMMFLIQDQGDRIDVICRPGRLPSVPGALVGDPMGILLFRRGLLCLHAAAVVMRGRTHCFMGATGAGKSTLAAALVARGGLVAADDLIAISRTGPQVCFLPGTAGLRLTEETARRFLPTGTEGLAPLPSTGKWWWQAPSVDPADKAELALDEIHLLTRQTGDMYRPDPVRRLHLLINMWHPAICRSFMTTEIMARFARLAEHLPLTVHRVEPGWDGLLRLAEEIGG</sequence>
<proteinExistence type="predicted"/>
<dbReference type="KEGG" id="tmo:TMO_3388"/>
<reference evidence="1 2" key="1">
    <citation type="journal article" date="2012" name="J. Am. Chem. Soc.">
        <title>Bacterial biosynthesis and maturation of the didemnin anti-cancer agents.</title>
        <authorList>
            <person name="Xu Y."/>
            <person name="Kersten R.D."/>
            <person name="Nam S.J."/>
            <person name="Lu L."/>
            <person name="Al-Suwailem A.M."/>
            <person name="Zheng H."/>
            <person name="Fenical W."/>
            <person name="Dorrestein P.C."/>
            <person name="Moore B.S."/>
            <person name="Qian P.Y."/>
        </authorList>
    </citation>
    <scope>NUCLEOTIDE SEQUENCE [LARGE SCALE GENOMIC DNA]</scope>
    <source>
        <strain evidence="1 2">KA081020-065</strain>
    </source>
</reference>
<name>I3TR38_TISMK</name>
<dbReference type="Gene3D" id="3.40.50.300">
    <property type="entry name" value="P-loop containing nucleotide triphosphate hydrolases"/>
    <property type="match status" value="1"/>
</dbReference>
<accession>I3TR38</accession>
<dbReference type="STRING" id="1110502.TMO_3388"/>
<keyword evidence="1" id="KW-0808">Transferase</keyword>
<evidence type="ECO:0000313" key="2">
    <source>
        <dbReference type="Proteomes" id="UP000005258"/>
    </source>
</evidence>
<evidence type="ECO:0000313" key="1">
    <source>
        <dbReference type="EMBL" id="AFK55226.1"/>
    </source>
</evidence>